<dbReference type="OrthoDB" id="3262664at2759"/>
<evidence type="ECO:0000256" key="1">
    <source>
        <dbReference type="SAM" id="MobiDB-lite"/>
    </source>
</evidence>
<sequence>MSQVEMDDLVASLKSSHIGNEGRELSALHAQLSKALLQFPHFPQTPIPSSPVTSQVPLGGFAPPTTPTHGRAAYFDPPQMVHYPASPDMHPHSLSPSPPGDPYAAADPFYAAQLQAQQAQLQAWSRAMTAQTMQQ</sequence>
<comment type="caution">
    <text evidence="2">The sequence shown here is derived from an EMBL/GenBank/DDBJ whole genome shotgun (WGS) entry which is preliminary data.</text>
</comment>
<protein>
    <submittedName>
        <fullName evidence="2">Uncharacterized protein</fullName>
    </submittedName>
</protein>
<accession>A0A5N5QV52</accession>
<proteinExistence type="predicted"/>
<dbReference type="Proteomes" id="UP000383932">
    <property type="component" value="Unassembled WGS sequence"/>
</dbReference>
<dbReference type="EMBL" id="SSOP01000009">
    <property type="protein sequence ID" value="KAB5595423.1"/>
    <property type="molecule type" value="Genomic_DNA"/>
</dbReference>
<name>A0A5N5QV52_9AGAM</name>
<organism evidence="2 3">
    <name type="scientific">Ceratobasidium theobromae</name>
    <dbReference type="NCBI Taxonomy" id="1582974"/>
    <lineage>
        <taxon>Eukaryota</taxon>
        <taxon>Fungi</taxon>
        <taxon>Dikarya</taxon>
        <taxon>Basidiomycota</taxon>
        <taxon>Agaricomycotina</taxon>
        <taxon>Agaricomycetes</taxon>
        <taxon>Cantharellales</taxon>
        <taxon>Ceratobasidiaceae</taxon>
        <taxon>Ceratobasidium</taxon>
    </lineage>
</organism>
<dbReference type="AlphaFoldDB" id="A0A5N5QV52"/>
<reference evidence="2 3" key="1">
    <citation type="journal article" date="2019" name="Fungal Biol. Biotechnol.">
        <title>Draft genome sequence of fastidious pathogen Ceratobasidium theobromae, which causes vascular-streak dieback in Theobroma cacao.</title>
        <authorList>
            <person name="Ali S.S."/>
            <person name="Asman A."/>
            <person name="Shao J."/>
            <person name="Firmansyah A.P."/>
            <person name="Susilo A.W."/>
            <person name="Rosmana A."/>
            <person name="McMahon P."/>
            <person name="Junaid M."/>
            <person name="Guest D."/>
            <person name="Kheng T.Y."/>
            <person name="Meinhardt L.W."/>
            <person name="Bailey B.A."/>
        </authorList>
    </citation>
    <scope>NUCLEOTIDE SEQUENCE [LARGE SCALE GENOMIC DNA]</scope>
    <source>
        <strain evidence="2 3">CT2</strain>
    </source>
</reference>
<feature type="region of interest" description="Disordered" evidence="1">
    <location>
        <begin position="46"/>
        <end position="105"/>
    </location>
</feature>
<evidence type="ECO:0000313" key="3">
    <source>
        <dbReference type="Proteomes" id="UP000383932"/>
    </source>
</evidence>
<gene>
    <name evidence="2" type="ORF">CTheo_1100</name>
</gene>
<keyword evidence="3" id="KW-1185">Reference proteome</keyword>
<evidence type="ECO:0000313" key="2">
    <source>
        <dbReference type="EMBL" id="KAB5595423.1"/>
    </source>
</evidence>